<dbReference type="PANTHER" id="PTHR23140:SF0">
    <property type="entry name" value="U2 SNRNP-ASSOCIATED SURP MOTIF-CONTAINING PROTEIN"/>
    <property type="match status" value="1"/>
</dbReference>
<organism evidence="8 9">
    <name type="scientific">Arabidopsis suecica</name>
    <name type="common">Swedish thale-cress</name>
    <name type="synonym">Cardaminopsis suecica</name>
    <dbReference type="NCBI Taxonomy" id="45249"/>
    <lineage>
        <taxon>Eukaryota</taxon>
        <taxon>Viridiplantae</taxon>
        <taxon>Streptophyta</taxon>
        <taxon>Embryophyta</taxon>
        <taxon>Tracheophyta</taxon>
        <taxon>Spermatophyta</taxon>
        <taxon>Magnoliopsida</taxon>
        <taxon>eudicotyledons</taxon>
        <taxon>Gunneridae</taxon>
        <taxon>Pentapetalae</taxon>
        <taxon>rosids</taxon>
        <taxon>malvids</taxon>
        <taxon>Brassicales</taxon>
        <taxon>Brassicaceae</taxon>
        <taxon>Camelineae</taxon>
        <taxon>Arabidopsis</taxon>
    </lineage>
</organism>
<keyword evidence="9" id="KW-1185">Reference proteome</keyword>
<dbReference type="InterPro" id="IPR051485">
    <property type="entry name" value="SR-CTD_assoc_factor"/>
</dbReference>
<feature type="compositionally biased region" description="Basic and acidic residues" evidence="2">
    <location>
        <begin position="1885"/>
        <end position="1899"/>
    </location>
</feature>
<dbReference type="InterPro" id="IPR035009">
    <property type="entry name" value="SR140_RRM"/>
</dbReference>
<dbReference type="InterPro" id="IPR047491">
    <property type="entry name" value="RRC1-like_cwf21"/>
</dbReference>
<dbReference type="PROSITE" id="PS50102">
    <property type="entry name" value="RRM"/>
    <property type="match status" value="1"/>
</dbReference>
<evidence type="ECO:0000256" key="2">
    <source>
        <dbReference type="SAM" id="MobiDB-lite"/>
    </source>
</evidence>
<keyword evidence="1" id="KW-0694">RNA-binding</keyword>
<dbReference type="PANTHER" id="PTHR23140">
    <property type="entry name" value="RNA PROCESSING PROTEIN LD23810P"/>
    <property type="match status" value="1"/>
</dbReference>
<dbReference type="GO" id="GO:0006396">
    <property type="term" value="P:RNA processing"/>
    <property type="evidence" value="ECO:0007669"/>
    <property type="project" value="InterPro"/>
</dbReference>
<accession>A0A8T1ZDW1</accession>
<dbReference type="Pfam" id="PF13966">
    <property type="entry name" value="zf-RVT"/>
    <property type="match status" value="1"/>
</dbReference>
<dbReference type="InterPro" id="IPR000477">
    <property type="entry name" value="RT_dom"/>
</dbReference>
<dbReference type="PROSITE" id="PS51391">
    <property type="entry name" value="CID"/>
    <property type="match status" value="1"/>
</dbReference>
<dbReference type="OrthoDB" id="377209at2759"/>
<dbReference type="SMART" id="SM00648">
    <property type="entry name" value="SWAP"/>
    <property type="match status" value="1"/>
</dbReference>
<dbReference type="PROSITE" id="PS50878">
    <property type="entry name" value="RT_POL"/>
    <property type="match status" value="1"/>
</dbReference>
<dbReference type="EMBL" id="JAEFBJ010000011">
    <property type="protein sequence ID" value="KAG7556423.1"/>
    <property type="molecule type" value="Genomic_DNA"/>
</dbReference>
<protein>
    <submittedName>
        <fullName evidence="8">Ribonuclease H-like superfamily</fullName>
    </submittedName>
</protein>
<feature type="compositionally biased region" description="Basic and acidic residues" evidence="2">
    <location>
        <begin position="2724"/>
        <end position="2738"/>
    </location>
</feature>
<dbReference type="SMART" id="SM00582">
    <property type="entry name" value="RPR"/>
    <property type="match status" value="1"/>
</dbReference>
<proteinExistence type="predicted"/>
<evidence type="ECO:0000259" key="4">
    <source>
        <dbReference type="PROSITE" id="PS50128"/>
    </source>
</evidence>
<feature type="compositionally biased region" description="Basic and acidic residues" evidence="2">
    <location>
        <begin position="2756"/>
        <end position="2818"/>
    </location>
</feature>
<dbReference type="Pfam" id="PF04818">
    <property type="entry name" value="CID"/>
    <property type="match status" value="1"/>
</dbReference>
<dbReference type="InterPro" id="IPR000061">
    <property type="entry name" value="Surp"/>
</dbReference>
<feature type="region of interest" description="Disordered" evidence="2">
    <location>
        <begin position="473"/>
        <end position="502"/>
    </location>
</feature>
<feature type="compositionally biased region" description="Basic and acidic residues" evidence="2">
    <location>
        <begin position="418"/>
        <end position="428"/>
    </location>
</feature>
<evidence type="ECO:0000313" key="8">
    <source>
        <dbReference type="EMBL" id="KAG7556423.1"/>
    </source>
</evidence>
<evidence type="ECO:0000259" key="5">
    <source>
        <dbReference type="PROSITE" id="PS50878"/>
    </source>
</evidence>
<dbReference type="Pfam" id="PF03372">
    <property type="entry name" value="Exo_endo_phos"/>
    <property type="match status" value="1"/>
</dbReference>
<dbReference type="SMART" id="SM01115">
    <property type="entry name" value="cwf21"/>
    <property type="match status" value="1"/>
</dbReference>
<evidence type="ECO:0000256" key="1">
    <source>
        <dbReference type="PROSITE-ProRule" id="PRU00176"/>
    </source>
</evidence>
<dbReference type="Pfam" id="PF00076">
    <property type="entry name" value="RRM_1"/>
    <property type="match status" value="1"/>
</dbReference>
<feature type="compositionally biased region" description="Basic and acidic residues" evidence="2">
    <location>
        <begin position="477"/>
        <end position="496"/>
    </location>
</feature>
<feature type="compositionally biased region" description="Basic and acidic residues" evidence="2">
    <location>
        <begin position="1932"/>
        <end position="1945"/>
    </location>
</feature>
<dbReference type="InterPro" id="IPR026960">
    <property type="entry name" value="RVT-Znf"/>
</dbReference>
<dbReference type="InterPro" id="IPR013170">
    <property type="entry name" value="mRNA_splic_Cwf21_dom"/>
</dbReference>
<dbReference type="GO" id="GO:0003723">
    <property type="term" value="F:RNA binding"/>
    <property type="evidence" value="ECO:0007669"/>
    <property type="project" value="UniProtKB-UniRule"/>
</dbReference>
<dbReference type="InterPro" id="IPR002156">
    <property type="entry name" value="RNaseH_domain"/>
</dbReference>
<dbReference type="CDD" id="cd21371">
    <property type="entry name" value="cwf21_RRC1-like"/>
    <property type="match status" value="1"/>
</dbReference>
<feature type="region of interest" description="Disordered" evidence="2">
    <location>
        <begin position="392"/>
        <end position="445"/>
    </location>
</feature>
<sequence>MESGGDARVLSVGIQDDAMMDVGDRDRPPGDPPDVRGSWVEKVAGSVAGGRMRPELALSDEFVEAKMGLEFPDGEDGEPVITIGQEVLEVMNGLWKNCMIVKVLGRNISLSAVSRKLRELWKPKGAMHVIYLPRQFFMVRFGMEEEYMEALTGGPWRVFGSYLMVQGWTPEFDPLQDEITTTPVWVRLANLPVNFYHRSILLGIARGLGKPIKVDHTTLNFERARFARVCVEVNLKKPLKGTVLVNGERYFVSYEGLPNICSICGIYGHLVHSCPRRVQETVAETRSQPMMEKSLTVQEGQQSDGFTLVRRNNRRAGKSGDATVVQPEVMAGRNLREIVVREDSANIAIANRFGSLGEDMVVANLGVNQGRSEENKENEIIGINSLREKNVTQNTGIRFGAGSNKSSGGNGGNQNKRPGNDRPMEKSVGKPKTVRPNRPAKGLIFGPIRGEREVSSTGKRLRMDTESLIRSEGGFEVGRKTGSDESRTVQDRREDDQITNSSSMEVSALMEAAKQIVPGLGFDNSFRVDAVGQSGGLWLLWKSAVGTVTVVASSDQFIHATIETEVEVVNLIVVYAAPTVSRRSGLWGDLKTVIEGISGPLIIGGDFNTILRVDERTGGNGRLSPDSLAFGDWINELSLVDMGFKGSRFTWRRGRMEQTFVAKRLDRILCCAHARLKWHEAVVTHLPIVASDHAPLYLQLCPEVRGNPSRRPFRFEAAWIKHPSFKELVATSWNCELKTPEALFGLQMKLKEWNKEIFGDIQKRKDQLTSDIKRIQDVLENHQTDDLINQEDLLIKELDIVLEQEEVLWFQKSREKWIALGDRNTKYFHTSTIIRRRRNRIEMLKNETGTWISDTKELEKVAIEYYNRLYSLEDVDPVVERLPQFGFTVFTREEVTLLNRTFSGLEIESSVRSMGKFKAPGPDGYQPVFYHECWDVVGQSVVQFALDFFETGDLPCGTNDALLVLIAKVAKPERIMQFRPISLCNVLFKTITKAMVLRLKSLMPKLIGPAQSSFIPGRLSTDNIIVVQEAVHSMRRKKGKKGWMLLKLDLEKAYDRIRWDFLEDTLYAARLPDKWVKWIMACVTGPSMTLLWNGEQTEPFKPARGLRQGDPLSPYLFVLCLERLCHLIDISVAAKDWKPIHLSRGGPTLSHICFADDLILFAEASVAQIRVIRRVLERFCNASGQKVSLEKSKIFFSENVHRDLAGQISAVSGIKATKDLGKYLGMPVLHKRINKETFGDVIEKVSSRLAGWRGRFLSFAGRITLTKSVLSSIPVHSMSTISLPASILETLDKLSRAFLWGSTIEKKRQHLISWKRVCSPKPAGGLGIREAKHMNTALLAKVGWRVIRDETSLWARVLRGKYRVGNVHDKSWTLTKSNWSSTWRSIGRGIREVVLPGLGWVLGDGREIRFWYDKWLTDEPLCDLANRDLPANFQEVRVNDLWRNGYGWDFAHVKQFTSESVNLRLASMVVDNVTGARDRYSWGESVNGEFTVKSAYSFLTRDSSPKQNMGKFFDRVWRVVAPERVRAFIWLVVHQVIMTNAERHRRHLSDTSLCSVCKSGDETILHILRDCEAMMGIWRRTVAVRRIQPFTAQSVLEWLYSNLGNDADTEGSPWSTMFAMGIWWAWKWRCGNVFGTDWKCRDRVRFLKDQTKEVYTASLRVMEGTSRAAREERLIQWVPPSEGWMKLNTDGASRGNPGLATAGGVLRDGNGSWGGGFALNIGICSAPLAELWGVYYGLYIAWEKRITRLELEVDSEIVVSFLKHGISDSHPLSFLVRLCYGFLSRDWIVRISHVYREANRLADGLANYAFTLPLGFHMFESRPDVVNSIVFEDVNGSAHPRFVRLPDQSSPLSISPNPNSESEEKLDAENMSSFSITRKKTPFQKHREEEEARKKKAEDETARLYQEFVESFQGDNATTKTFVRGGTINPGDKPKVDSEGEKSKDGGSISKKGSRYVPSFLPPPLASKGKEPEKKREEERPKEREKGKTRNIDHFMEELKREQEMRERRNQDRDRQGDNSPSSRFDELPDDFDPSGRPGSFDDGDPQTTNLYVGNLSPKVDENFLLRTFGRFGPIASVKIMWPRTDEEKRRQRNCGFVSFMNRADGQAAKDEMQGIIVYEYELKIGWGKAVSLPSQALPAPPPGHMAIRSKEGCNLVFSGQTGPPIITSVPNQNSELVLTPNVPDITVVTPEDEHLRHVIDTLALYVLDGECALEQAIMERGRGNPLFKFLFELGSKEHTYYVWRLYSFAQGDTLQRWRTEPYIMITGSGRWIPPPLPVTRTQEHEKESASTYAAGRTRRAEVERTLTDPQRDEFEDMLRALTLERSQIKEAMGFALDNADAAGEVVEVLTESLTLKETSIPTKVARLMLVSDILFNSSARVKNASAYRTKFEATLPDIMESFNDLYRSITGRITAEALKERVLKVLQVWADWFLFSDAYIYGLRSTFLRSGVSGVTSFHSICGDAPEIENKSYTDNMSDIGKINPDAALAIGKGAARQELMNLPIAELERRCRHNGLSLVGGRVMMVARLLSLEDTEKLRGYEAVDEISKHPQYHSTWEEVKSEREHIKNSYAEVEMKEPVNLATKIPIPQPELKAFVVKEKNDLILPASKWARDDDEADDEQKRSSSSGSDNTGGITFKADDEDLKGNDGVRAQPDNGMDEEQRQKRRRIEVALIEYRETLEEQGMKNSEEIERKVEINRKRLEVDYGLSKPNEGNRNQKSIIERKEKREDSQESSKKRHRGENQSQSPPRKSSTRERERDHDLERDRDRERHRDRDRQHDLNRDRDRREKSSSHDRDDHDRSKERDRDWRRRGTR</sequence>
<feature type="domain" description="SURP motif" evidence="4">
    <location>
        <begin position="2199"/>
        <end position="2242"/>
    </location>
</feature>
<feature type="region of interest" description="Disordered" evidence="2">
    <location>
        <begin position="1842"/>
        <end position="1899"/>
    </location>
</feature>
<dbReference type="Pfam" id="PF01805">
    <property type="entry name" value="Surp"/>
    <property type="match status" value="1"/>
</dbReference>
<dbReference type="InterPro" id="IPR005135">
    <property type="entry name" value="Endo/exonuclease/phosphatase"/>
</dbReference>
<feature type="domain" description="CID" evidence="7">
    <location>
        <begin position="2307"/>
        <end position="2452"/>
    </location>
</feature>
<name>A0A8T1ZDW1_ARASU</name>
<dbReference type="InterPro" id="IPR044730">
    <property type="entry name" value="RNase_H-like_dom_plant"/>
</dbReference>
<evidence type="ECO:0000259" key="7">
    <source>
        <dbReference type="PROSITE" id="PS51391"/>
    </source>
</evidence>
<comment type="caution">
    <text evidence="8">The sequence shown here is derived from an EMBL/GenBank/DDBJ whole genome shotgun (WGS) entry which is preliminary data.</text>
</comment>
<feature type="region of interest" description="Disordered" evidence="2">
    <location>
        <begin position="2706"/>
        <end position="2818"/>
    </location>
</feature>
<dbReference type="PROSITE" id="PS50128">
    <property type="entry name" value="SURP"/>
    <property type="match status" value="1"/>
</dbReference>
<dbReference type="InterPro" id="IPR000504">
    <property type="entry name" value="RRM_dom"/>
</dbReference>
<dbReference type="CDD" id="cd01650">
    <property type="entry name" value="RT_nLTR_like"/>
    <property type="match status" value="1"/>
</dbReference>
<evidence type="ECO:0000259" key="6">
    <source>
        <dbReference type="PROSITE" id="PS50879"/>
    </source>
</evidence>
<feature type="region of interest" description="Disordered" evidence="2">
    <location>
        <begin position="2682"/>
        <end position="2701"/>
    </location>
</feature>
<dbReference type="Pfam" id="PF13456">
    <property type="entry name" value="RVT_3"/>
    <property type="match status" value="1"/>
</dbReference>
<dbReference type="InterPro" id="IPR006569">
    <property type="entry name" value="CID_dom"/>
</dbReference>
<evidence type="ECO:0000313" key="9">
    <source>
        <dbReference type="Proteomes" id="UP000694251"/>
    </source>
</evidence>
<dbReference type="GO" id="GO:0005634">
    <property type="term" value="C:nucleus"/>
    <property type="evidence" value="ECO:0007669"/>
    <property type="project" value="TreeGrafter"/>
</dbReference>
<dbReference type="Proteomes" id="UP000694251">
    <property type="component" value="Chromosome 11"/>
</dbReference>
<dbReference type="CDD" id="cd06222">
    <property type="entry name" value="RNase_H_like"/>
    <property type="match status" value="1"/>
</dbReference>
<feature type="compositionally biased region" description="Polar residues" evidence="2">
    <location>
        <begin position="2627"/>
        <end position="2637"/>
    </location>
</feature>
<evidence type="ECO:0000259" key="3">
    <source>
        <dbReference type="PROSITE" id="PS50102"/>
    </source>
</evidence>
<dbReference type="Pfam" id="PF00078">
    <property type="entry name" value="RVT_1"/>
    <property type="match status" value="1"/>
</dbReference>
<dbReference type="InterPro" id="IPR025558">
    <property type="entry name" value="DUF4283"/>
</dbReference>
<feature type="domain" description="RNase H type-1" evidence="6">
    <location>
        <begin position="1681"/>
        <end position="1811"/>
    </location>
</feature>
<dbReference type="SMART" id="SM00360">
    <property type="entry name" value="RRM"/>
    <property type="match status" value="1"/>
</dbReference>
<feature type="region of interest" description="Disordered" evidence="2">
    <location>
        <begin position="2614"/>
        <end position="2667"/>
    </location>
</feature>
<dbReference type="PROSITE" id="PS50879">
    <property type="entry name" value="RNASE_H_1"/>
    <property type="match status" value="1"/>
</dbReference>
<dbReference type="Pfam" id="PF14111">
    <property type="entry name" value="DUF4283"/>
    <property type="match status" value="1"/>
</dbReference>
<feature type="domain" description="Reverse transcriptase" evidence="5">
    <location>
        <begin position="947"/>
        <end position="1228"/>
    </location>
</feature>
<feature type="compositionally biased region" description="Basic and acidic residues" evidence="2">
    <location>
        <begin position="1968"/>
        <end position="2017"/>
    </location>
</feature>
<feature type="compositionally biased region" description="Low complexity" evidence="2">
    <location>
        <begin position="1849"/>
        <end position="1860"/>
    </location>
</feature>
<feature type="domain" description="RRM" evidence="3">
    <location>
        <begin position="2049"/>
        <end position="2130"/>
    </location>
</feature>
<dbReference type="CDD" id="cd12223">
    <property type="entry name" value="RRM_SR140"/>
    <property type="match status" value="1"/>
</dbReference>
<dbReference type="GO" id="GO:0004523">
    <property type="term" value="F:RNA-DNA hybrid ribonuclease activity"/>
    <property type="evidence" value="ECO:0007669"/>
    <property type="project" value="InterPro"/>
</dbReference>
<gene>
    <name evidence="8" type="ORF">ISN44_As11g024580</name>
</gene>
<feature type="region of interest" description="Disordered" evidence="2">
    <location>
        <begin position="1916"/>
        <end position="2052"/>
    </location>
</feature>
<reference evidence="8 9" key="1">
    <citation type="submission" date="2020-12" db="EMBL/GenBank/DDBJ databases">
        <title>Concerted genomic and epigenomic changes stabilize Arabidopsis allopolyploids.</title>
        <authorList>
            <person name="Chen Z."/>
        </authorList>
    </citation>
    <scope>NUCLEOTIDE SEQUENCE [LARGE SCALE GENOMIC DNA]</scope>
    <source>
        <strain evidence="8">As9502</strain>
        <tissue evidence="8">Leaf</tissue>
    </source>
</reference>
<dbReference type="Pfam" id="PF08312">
    <property type="entry name" value="cwf21"/>
    <property type="match status" value="1"/>
</dbReference>